<evidence type="ECO:0000313" key="1">
    <source>
        <dbReference type="EMBL" id="AFQ45187.1"/>
    </source>
</evidence>
<dbReference type="EMBL" id="CP003629">
    <property type="protein sequence ID" value="AFQ45187.1"/>
    <property type="molecule type" value="Genomic_DNA"/>
</dbReference>
<dbReference type="PROSITE" id="PS51257">
    <property type="entry name" value="PROKAR_LIPOPROTEIN"/>
    <property type="match status" value="1"/>
</dbReference>
<dbReference type="RefSeq" id="WP_014904096.1">
    <property type="nucleotide sequence ID" value="NC_018515.1"/>
</dbReference>
<organism evidence="1 2">
    <name type="scientific">Desulfosporosinus meridiei (strain ATCC BAA-275 / DSM 13257 / KCTC 12902 / NCIMB 13706 / S10)</name>
    <dbReference type="NCBI Taxonomy" id="768704"/>
    <lineage>
        <taxon>Bacteria</taxon>
        <taxon>Bacillati</taxon>
        <taxon>Bacillota</taxon>
        <taxon>Clostridia</taxon>
        <taxon>Eubacteriales</taxon>
        <taxon>Desulfitobacteriaceae</taxon>
        <taxon>Desulfosporosinus</taxon>
    </lineage>
</organism>
<dbReference type="OrthoDB" id="2968538at2"/>
<dbReference type="Proteomes" id="UP000005262">
    <property type="component" value="Chromosome"/>
</dbReference>
<protein>
    <recommendedName>
        <fullName evidence="3">Lipoprotein</fullName>
    </recommendedName>
</protein>
<evidence type="ECO:0000313" key="2">
    <source>
        <dbReference type="Proteomes" id="UP000005262"/>
    </source>
</evidence>
<dbReference type="KEGG" id="dmi:Desmer_3313"/>
<name>J7ITI3_DESMD</name>
<keyword evidence="2" id="KW-1185">Reference proteome</keyword>
<gene>
    <name evidence="1" type="ordered locus">Desmer_3313</name>
</gene>
<dbReference type="HOGENOM" id="CLU_1624248_0_0_9"/>
<reference evidence="2" key="2">
    <citation type="submission" date="2012-08" db="EMBL/GenBank/DDBJ databases">
        <title>Finished genome of Desulfosporosinus meridiei DSM 13257.</title>
        <authorList>
            <person name="Huntemann M."/>
            <person name="Wei C.-L."/>
            <person name="Han J."/>
            <person name="Detter J.C."/>
            <person name="Han C."/>
            <person name="Davenport K."/>
            <person name="Daligault H."/>
            <person name="Erkkila T."/>
            <person name="Gu W."/>
            <person name="Munk A.C.C."/>
            <person name="Teshima H."/>
            <person name="Xu Y."/>
            <person name="Chain P."/>
            <person name="Tapia R."/>
            <person name="Chen A."/>
            <person name="Krypides N."/>
            <person name="Mavromatis K."/>
            <person name="Markowitz V."/>
            <person name="Szeto E."/>
            <person name="Ivanova N."/>
            <person name="Mikhailova N."/>
            <person name="Ovchinnikova G."/>
            <person name="Pagani I."/>
            <person name="Pati A."/>
            <person name="Goodwin L."/>
            <person name="Peters L."/>
            <person name="Pitluck S."/>
            <person name="Woyke T."/>
            <person name="Pester M."/>
            <person name="Spring S."/>
            <person name="Ollivier B."/>
            <person name="Rattei T."/>
            <person name="Klenk H.-P."/>
            <person name="Wagner M."/>
            <person name="Loy A."/>
        </authorList>
    </citation>
    <scope>NUCLEOTIDE SEQUENCE [LARGE SCALE GENOMIC DNA]</scope>
    <source>
        <strain evidence="2">ATCC BAA-275 / DSM 13257 / NCIMB 13706 / S10</strain>
    </source>
</reference>
<accession>J7ITI3</accession>
<evidence type="ECO:0008006" key="3">
    <source>
        <dbReference type="Google" id="ProtNLM"/>
    </source>
</evidence>
<dbReference type="AlphaFoldDB" id="J7ITI3"/>
<sequence>MRKNIIIILVIFVLFITGCSKSSANTEGYLSSGTLLDTNAKDIMPTLDDLPEYRHMEYRYTHKSFVFESNSVALIVYYDDKTYKSEKEKLGEKYTFLDQKIFDANISKDIIPEHEFSINSYSFKVVAGNGEDNTRFPKSFGMIGTSEENKSIAYLYFNDTDLDYIGEENMANFVKEYFEYDF</sequence>
<dbReference type="eggNOG" id="ENOG5032W7S">
    <property type="taxonomic scope" value="Bacteria"/>
</dbReference>
<proteinExistence type="predicted"/>
<reference evidence="1 2" key="1">
    <citation type="journal article" date="2012" name="J. Bacteriol.">
        <title>Complete genome sequences of Desulfosporosinus orientis DSM765T, Desulfosporosinus youngiae DSM17734T, Desulfosporosinus meridiei DSM13257T, and Desulfosporosinus acidiphilus DSM22704T.</title>
        <authorList>
            <person name="Pester M."/>
            <person name="Brambilla E."/>
            <person name="Alazard D."/>
            <person name="Rattei T."/>
            <person name="Weinmaier T."/>
            <person name="Han J."/>
            <person name="Lucas S."/>
            <person name="Lapidus A."/>
            <person name="Cheng J.F."/>
            <person name="Goodwin L."/>
            <person name="Pitluck S."/>
            <person name="Peters L."/>
            <person name="Ovchinnikova G."/>
            <person name="Teshima H."/>
            <person name="Detter J.C."/>
            <person name="Han C.S."/>
            <person name="Tapia R."/>
            <person name="Land M.L."/>
            <person name="Hauser L."/>
            <person name="Kyrpides N.C."/>
            <person name="Ivanova N.N."/>
            <person name="Pagani I."/>
            <person name="Huntmann M."/>
            <person name="Wei C.L."/>
            <person name="Davenport K.W."/>
            <person name="Daligault H."/>
            <person name="Chain P.S."/>
            <person name="Chen A."/>
            <person name="Mavromatis K."/>
            <person name="Markowitz V."/>
            <person name="Szeto E."/>
            <person name="Mikhailova N."/>
            <person name="Pati A."/>
            <person name="Wagner M."/>
            <person name="Woyke T."/>
            <person name="Ollivier B."/>
            <person name="Klenk H.P."/>
            <person name="Spring S."/>
            <person name="Loy A."/>
        </authorList>
    </citation>
    <scope>NUCLEOTIDE SEQUENCE [LARGE SCALE GENOMIC DNA]</scope>
    <source>
        <strain evidence="2">ATCC BAA-275 / DSM 13257 / NCIMB 13706 / S10</strain>
    </source>
</reference>